<organism evidence="3 4">
    <name type="scientific">Aldrovandia affinis</name>
    <dbReference type="NCBI Taxonomy" id="143900"/>
    <lineage>
        <taxon>Eukaryota</taxon>
        <taxon>Metazoa</taxon>
        <taxon>Chordata</taxon>
        <taxon>Craniata</taxon>
        <taxon>Vertebrata</taxon>
        <taxon>Euteleostomi</taxon>
        <taxon>Actinopterygii</taxon>
        <taxon>Neopterygii</taxon>
        <taxon>Teleostei</taxon>
        <taxon>Notacanthiformes</taxon>
        <taxon>Halosauridae</taxon>
        <taxon>Aldrovandia</taxon>
    </lineage>
</organism>
<accession>A0AAD7WA14</accession>
<evidence type="ECO:0000256" key="2">
    <source>
        <dbReference type="SAM" id="SignalP"/>
    </source>
</evidence>
<sequence>MIALMLRSLWIAAAAARGCLLNGGAMEGVGVRGTPEMRSAGRHRSQQGPAPATPRRETPRDSPLEVASLSRAFGTFTENRRGNYINAHRLVEGLHA</sequence>
<evidence type="ECO:0008006" key="5">
    <source>
        <dbReference type="Google" id="ProtNLM"/>
    </source>
</evidence>
<dbReference type="AlphaFoldDB" id="A0AAD7WA14"/>
<keyword evidence="2" id="KW-0732">Signal</keyword>
<proteinExistence type="predicted"/>
<evidence type="ECO:0000313" key="3">
    <source>
        <dbReference type="EMBL" id="KAJ8388965.1"/>
    </source>
</evidence>
<comment type="caution">
    <text evidence="3">The sequence shown here is derived from an EMBL/GenBank/DDBJ whole genome shotgun (WGS) entry which is preliminary data.</text>
</comment>
<feature type="region of interest" description="Disordered" evidence="1">
    <location>
        <begin position="30"/>
        <end position="63"/>
    </location>
</feature>
<dbReference type="Proteomes" id="UP001221898">
    <property type="component" value="Unassembled WGS sequence"/>
</dbReference>
<feature type="signal peptide" evidence="2">
    <location>
        <begin position="1"/>
        <end position="15"/>
    </location>
</feature>
<reference evidence="3" key="1">
    <citation type="journal article" date="2023" name="Science">
        <title>Genome structures resolve the early diversification of teleost fishes.</title>
        <authorList>
            <person name="Parey E."/>
            <person name="Louis A."/>
            <person name="Montfort J."/>
            <person name="Bouchez O."/>
            <person name="Roques C."/>
            <person name="Iampietro C."/>
            <person name="Lluch J."/>
            <person name="Castinel A."/>
            <person name="Donnadieu C."/>
            <person name="Desvignes T."/>
            <person name="Floi Bucao C."/>
            <person name="Jouanno E."/>
            <person name="Wen M."/>
            <person name="Mejri S."/>
            <person name="Dirks R."/>
            <person name="Jansen H."/>
            <person name="Henkel C."/>
            <person name="Chen W.J."/>
            <person name="Zahm M."/>
            <person name="Cabau C."/>
            <person name="Klopp C."/>
            <person name="Thompson A.W."/>
            <person name="Robinson-Rechavi M."/>
            <person name="Braasch I."/>
            <person name="Lecointre G."/>
            <person name="Bobe J."/>
            <person name="Postlethwait J.H."/>
            <person name="Berthelot C."/>
            <person name="Roest Crollius H."/>
            <person name="Guiguen Y."/>
        </authorList>
    </citation>
    <scope>NUCLEOTIDE SEQUENCE</scope>
    <source>
        <strain evidence="3">NC1722</strain>
    </source>
</reference>
<name>A0AAD7WA14_9TELE</name>
<evidence type="ECO:0000313" key="4">
    <source>
        <dbReference type="Proteomes" id="UP001221898"/>
    </source>
</evidence>
<evidence type="ECO:0000256" key="1">
    <source>
        <dbReference type="SAM" id="MobiDB-lite"/>
    </source>
</evidence>
<dbReference type="EMBL" id="JAINUG010000188">
    <property type="protein sequence ID" value="KAJ8388965.1"/>
    <property type="molecule type" value="Genomic_DNA"/>
</dbReference>
<protein>
    <recommendedName>
        <fullName evidence="5">Secreted protein</fullName>
    </recommendedName>
</protein>
<feature type="chain" id="PRO_5041986413" description="Secreted protein" evidence="2">
    <location>
        <begin position="16"/>
        <end position="96"/>
    </location>
</feature>
<keyword evidence="4" id="KW-1185">Reference proteome</keyword>
<gene>
    <name evidence="3" type="ORF">AAFF_G00125260</name>
</gene>
<feature type="compositionally biased region" description="Basic and acidic residues" evidence="1">
    <location>
        <begin position="54"/>
        <end position="63"/>
    </location>
</feature>